<dbReference type="Proteomes" id="UP001174909">
    <property type="component" value="Unassembled WGS sequence"/>
</dbReference>
<reference evidence="1" key="1">
    <citation type="submission" date="2023-03" db="EMBL/GenBank/DDBJ databases">
        <authorList>
            <person name="Steffen K."/>
            <person name="Cardenas P."/>
        </authorList>
    </citation>
    <scope>NUCLEOTIDE SEQUENCE</scope>
</reference>
<sequence length="82" mass="9372">HSEISHNPFQLILSVFHPRPSLFRVGLERRSPPLETATETDSLMWQSPPPMPEKGVWFIFVEGSKVDSSHLLRRSQPLQLPA</sequence>
<dbReference type="AlphaFoldDB" id="A0AA35R398"/>
<name>A0AA35R398_GEOBA</name>
<feature type="non-terminal residue" evidence="1">
    <location>
        <position position="1"/>
    </location>
</feature>
<evidence type="ECO:0000313" key="2">
    <source>
        <dbReference type="Proteomes" id="UP001174909"/>
    </source>
</evidence>
<gene>
    <name evidence="1" type="ORF">GBAR_LOCUS3241</name>
</gene>
<accession>A0AA35R398</accession>
<organism evidence="1 2">
    <name type="scientific">Geodia barretti</name>
    <name type="common">Barrett's horny sponge</name>
    <dbReference type="NCBI Taxonomy" id="519541"/>
    <lineage>
        <taxon>Eukaryota</taxon>
        <taxon>Metazoa</taxon>
        <taxon>Porifera</taxon>
        <taxon>Demospongiae</taxon>
        <taxon>Heteroscleromorpha</taxon>
        <taxon>Tetractinellida</taxon>
        <taxon>Astrophorina</taxon>
        <taxon>Geodiidae</taxon>
        <taxon>Geodia</taxon>
    </lineage>
</organism>
<evidence type="ECO:0000313" key="1">
    <source>
        <dbReference type="EMBL" id="CAI8001662.1"/>
    </source>
</evidence>
<dbReference type="EMBL" id="CASHTH010000446">
    <property type="protein sequence ID" value="CAI8001662.1"/>
    <property type="molecule type" value="Genomic_DNA"/>
</dbReference>
<comment type="caution">
    <text evidence="1">The sequence shown here is derived from an EMBL/GenBank/DDBJ whole genome shotgun (WGS) entry which is preliminary data.</text>
</comment>
<protein>
    <submittedName>
        <fullName evidence="1">Uncharacterized protein</fullName>
    </submittedName>
</protein>
<keyword evidence="2" id="KW-1185">Reference proteome</keyword>
<feature type="non-terminal residue" evidence="1">
    <location>
        <position position="82"/>
    </location>
</feature>
<proteinExistence type="predicted"/>